<dbReference type="AlphaFoldDB" id="A0A4Y2LVV0"/>
<dbReference type="EMBL" id="BGPR01006387">
    <property type="protein sequence ID" value="GBN18534.1"/>
    <property type="molecule type" value="Genomic_DNA"/>
</dbReference>
<sequence length="86" mass="9158">MISEFRDFLFLLAPRCSCRGSGTIDFILTSICEVEGETSFASGATATVQLLPKGAKVTSEGEQQSPLIMSGLRGSIPVTRKDFPAS</sequence>
<evidence type="ECO:0000313" key="1">
    <source>
        <dbReference type="EMBL" id="GBN18534.1"/>
    </source>
</evidence>
<gene>
    <name evidence="1" type="ORF">AVEN_112497_1</name>
</gene>
<dbReference type="Proteomes" id="UP000499080">
    <property type="component" value="Unassembled WGS sequence"/>
</dbReference>
<protein>
    <submittedName>
        <fullName evidence="1">Uncharacterized protein</fullName>
    </submittedName>
</protein>
<name>A0A4Y2LVV0_ARAVE</name>
<organism evidence="1 2">
    <name type="scientific">Araneus ventricosus</name>
    <name type="common">Orbweaver spider</name>
    <name type="synonym">Epeira ventricosa</name>
    <dbReference type="NCBI Taxonomy" id="182803"/>
    <lineage>
        <taxon>Eukaryota</taxon>
        <taxon>Metazoa</taxon>
        <taxon>Ecdysozoa</taxon>
        <taxon>Arthropoda</taxon>
        <taxon>Chelicerata</taxon>
        <taxon>Arachnida</taxon>
        <taxon>Araneae</taxon>
        <taxon>Araneomorphae</taxon>
        <taxon>Entelegynae</taxon>
        <taxon>Araneoidea</taxon>
        <taxon>Araneidae</taxon>
        <taxon>Araneus</taxon>
    </lineage>
</organism>
<evidence type="ECO:0000313" key="2">
    <source>
        <dbReference type="Proteomes" id="UP000499080"/>
    </source>
</evidence>
<proteinExistence type="predicted"/>
<reference evidence="1 2" key="1">
    <citation type="journal article" date="2019" name="Sci. Rep.">
        <title>Orb-weaving spider Araneus ventricosus genome elucidates the spidroin gene catalogue.</title>
        <authorList>
            <person name="Kono N."/>
            <person name="Nakamura H."/>
            <person name="Ohtoshi R."/>
            <person name="Moran D.A.P."/>
            <person name="Shinohara A."/>
            <person name="Yoshida Y."/>
            <person name="Fujiwara M."/>
            <person name="Mori M."/>
            <person name="Tomita M."/>
            <person name="Arakawa K."/>
        </authorList>
    </citation>
    <scope>NUCLEOTIDE SEQUENCE [LARGE SCALE GENOMIC DNA]</scope>
</reference>
<keyword evidence="2" id="KW-1185">Reference proteome</keyword>
<accession>A0A4Y2LVV0</accession>
<comment type="caution">
    <text evidence="1">The sequence shown here is derived from an EMBL/GenBank/DDBJ whole genome shotgun (WGS) entry which is preliminary data.</text>
</comment>